<dbReference type="SUPFAM" id="SSF53807">
    <property type="entry name" value="Helical backbone' metal receptor"/>
    <property type="match status" value="1"/>
</dbReference>
<feature type="domain" description="Fe/B12 periplasmic-binding" evidence="3">
    <location>
        <begin position="59"/>
        <end position="305"/>
    </location>
</feature>
<keyword evidence="1 2" id="KW-0732">Signal</keyword>
<dbReference type="NCBIfam" id="NF038402">
    <property type="entry name" value="TroA_like"/>
    <property type="match status" value="1"/>
</dbReference>
<dbReference type="EMBL" id="CP097636">
    <property type="protein sequence ID" value="URI11729.1"/>
    <property type="molecule type" value="Genomic_DNA"/>
</dbReference>
<dbReference type="PANTHER" id="PTHR30535:SF34">
    <property type="entry name" value="MOLYBDATE-BINDING PROTEIN MOLA"/>
    <property type="match status" value="1"/>
</dbReference>
<proteinExistence type="predicted"/>
<feature type="signal peptide" evidence="2">
    <location>
        <begin position="1"/>
        <end position="34"/>
    </location>
</feature>
<protein>
    <submittedName>
        <fullName evidence="4">Helical backbone metal receptor</fullName>
    </submittedName>
</protein>
<evidence type="ECO:0000256" key="2">
    <source>
        <dbReference type="SAM" id="SignalP"/>
    </source>
</evidence>
<accession>A0ABY4SKP1</accession>
<gene>
    <name evidence="4" type="ORF">MW290_22705</name>
</gene>
<keyword evidence="4" id="KW-0675">Receptor</keyword>
<organism evidence="4 5">
    <name type="scientific">Aquincola tertiaricarbonis</name>
    <dbReference type="NCBI Taxonomy" id="391953"/>
    <lineage>
        <taxon>Bacteria</taxon>
        <taxon>Pseudomonadati</taxon>
        <taxon>Pseudomonadota</taxon>
        <taxon>Betaproteobacteria</taxon>
        <taxon>Burkholderiales</taxon>
        <taxon>Sphaerotilaceae</taxon>
        <taxon>Aquincola</taxon>
    </lineage>
</organism>
<feature type="chain" id="PRO_5046682443" evidence="2">
    <location>
        <begin position="35"/>
        <end position="309"/>
    </location>
</feature>
<dbReference type="RefSeq" id="WP_250199920.1">
    <property type="nucleotide sequence ID" value="NZ_CP097636.1"/>
</dbReference>
<dbReference type="Pfam" id="PF01497">
    <property type="entry name" value="Peripla_BP_2"/>
    <property type="match status" value="1"/>
</dbReference>
<dbReference type="InterPro" id="IPR002491">
    <property type="entry name" value="ABC_transptr_periplasmic_BD"/>
</dbReference>
<dbReference type="InterPro" id="IPR054828">
    <property type="entry name" value="Vit_B12_bind_prot"/>
</dbReference>
<dbReference type="Gene3D" id="3.40.50.1980">
    <property type="entry name" value="Nitrogenase molybdenum iron protein domain"/>
    <property type="match status" value="2"/>
</dbReference>
<dbReference type="PANTHER" id="PTHR30535">
    <property type="entry name" value="VITAMIN B12-BINDING PROTEIN"/>
    <property type="match status" value="1"/>
</dbReference>
<dbReference type="PROSITE" id="PS50983">
    <property type="entry name" value="FE_B12_PBP"/>
    <property type="match status" value="1"/>
</dbReference>
<dbReference type="InterPro" id="IPR050902">
    <property type="entry name" value="ABC_Transporter_SBP"/>
</dbReference>
<evidence type="ECO:0000313" key="4">
    <source>
        <dbReference type="EMBL" id="URI11729.1"/>
    </source>
</evidence>
<evidence type="ECO:0000256" key="1">
    <source>
        <dbReference type="ARBA" id="ARBA00022729"/>
    </source>
</evidence>
<evidence type="ECO:0000259" key="3">
    <source>
        <dbReference type="PROSITE" id="PS50983"/>
    </source>
</evidence>
<dbReference type="Proteomes" id="UP001056201">
    <property type="component" value="Chromosome 2"/>
</dbReference>
<evidence type="ECO:0000313" key="5">
    <source>
        <dbReference type="Proteomes" id="UP001056201"/>
    </source>
</evidence>
<sequence length="309" mass="32726">MKRTRPPQAGRHRAGFVLAALLQAALVASPAAWAAGSPAPITVQDDRGRSLTLAAPPQRIVSLLPSLTETVCALGDCARLVGVDRFSNWPAEVARVPQVGGLEDAQIERIVSLKPDLVLAAASSRAVDRLQALGLTVAVLEPRTHASARRTMESVAQLLGRPGAGLALWQQADARISAAAARVPAALRGQRVYFEVGNGPYAAGASSFVGETLQRLGLDNIVPASLGPFPKLNPEFVVRARPDIAMAPQASIDEMPQRPGWATLPAVAGRRWCGFDAPTYDMLVRPGPRLGEAADQLADCLQRLQAARR</sequence>
<name>A0ABY4SKP1_AQUTE</name>
<reference evidence="4" key="1">
    <citation type="submission" date="2022-05" db="EMBL/GenBank/DDBJ databases">
        <title>An RpoN-dependent PEP-CTERM gene is involved in floc formation of an Aquincola tertiaricarbonis strain.</title>
        <authorList>
            <person name="Qiu D."/>
            <person name="Xia M."/>
        </authorList>
    </citation>
    <scope>NUCLEOTIDE SEQUENCE</scope>
    <source>
        <strain evidence="4">RN12</strain>
    </source>
</reference>
<keyword evidence="5" id="KW-1185">Reference proteome</keyword>